<dbReference type="SUPFAM" id="SSF52540">
    <property type="entry name" value="P-loop containing nucleoside triphosphate hydrolases"/>
    <property type="match status" value="1"/>
</dbReference>
<keyword evidence="1" id="KW-0479">Metal-binding</keyword>
<organism evidence="3 4">
    <name type="scientific">Mesosutterella faecium</name>
    <dbReference type="NCBI Taxonomy" id="2925194"/>
    <lineage>
        <taxon>Bacteria</taxon>
        <taxon>Pseudomonadati</taxon>
        <taxon>Pseudomonadota</taxon>
        <taxon>Betaproteobacteria</taxon>
        <taxon>Burkholderiales</taxon>
        <taxon>Sutterellaceae</taxon>
        <taxon>Mesosutterella</taxon>
    </lineage>
</organism>
<dbReference type="Pfam" id="PF03193">
    <property type="entry name" value="RsgA_GTPase"/>
    <property type="match status" value="1"/>
</dbReference>
<comment type="subunit">
    <text evidence="1">Monomer. Associates with 30S ribosomal subunit, binds 16S rRNA.</text>
</comment>
<feature type="binding site" evidence="1">
    <location>
        <position position="265"/>
    </location>
    <ligand>
        <name>Zn(2+)</name>
        <dbReference type="ChEBI" id="CHEBI:29105"/>
    </ligand>
</feature>
<keyword evidence="1" id="KW-0378">Hydrolase</keyword>
<keyword evidence="1" id="KW-0699">rRNA-binding</keyword>
<comment type="similarity">
    <text evidence="1">Belongs to the TRAFAC class YlqF/YawG GTPase family. RsgA subfamily.</text>
</comment>
<dbReference type="CDD" id="cd01854">
    <property type="entry name" value="YjeQ_EngC"/>
    <property type="match status" value="1"/>
</dbReference>
<dbReference type="HAMAP" id="MF_01820">
    <property type="entry name" value="GTPase_RsgA"/>
    <property type="match status" value="1"/>
</dbReference>
<keyword evidence="1" id="KW-0547">Nucleotide-binding</keyword>
<keyword evidence="1" id="KW-0690">Ribosome biogenesis</keyword>
<evidence type="ECO:0000256" key="1">
    <source>
        <dbReference type="HAMAP-Rule" id="MF_01820"/>
    </source>
</evidence>
<dbReference type="PANTHER" id="PTHR32120">
    <property type="entry name" value="SMALL RIBOSOMAL SUBUNIT BIOGENESIS GTPASE RSGA"/>
    <property type="match status" value="1"/>
</dbReference>
<dbReference type="NCBIfam" id="TIGR00157">
    <property type="entry name" value="ribosome small subunit-dependent GTPase A"/>
    <property type="match status" value="1"/>
</dbReference>
<feature type="binding site" evidence="1">
    <location>
        <begin position="128"/>
        <end position="131"/>
    </location>
    <ligand>
        <name>GTP</name>
        <dbReference type="ChEBI" id="CHEBI:37565"/>
    </ligand>
</feature>
<evidence type="ECO:0000313" key="3">
    <source>
        <dbReference type="EMBL" id="MDL2059344.1"/>
    </source>
</evidence>
<dbReference type="InterPro" id="IPR012340">
    <property type="entry name" value="NA-bd_OB-fold"/>
</dbReference>
<dbReference type="Gene3D" id="3.40.50.300">
    <property type="entry name" value="P-loop containing nucleotide triphosphate hydrolases"/>
    <property type="match status" value="1"/>
</dbReference>
<proteinExistence type="inferred from homology"/>
<feature type="binding site" evidence="1">
    <location>
        <begin position="182"/>
        <end position="190"/>
    </location>
    <ligand>
        <name>GTP</name>
        <dbReference type="ChEBI" id="CHEBI:37565"/>
    </ligand>
</feature>
<feature type="domain" description="EngC GTPase" evidence="2">
    <location>
        <begin position="89"/>
        <end position="238"/>
    </location>
</feature>
<evidence type="ECO:0000313" key="4">
    <source>
        <dbReference type="Proteomes" id="UP001165481"/>
    </source>
</evidence>
<dbReference type="PANTHER" id="PTHR32120:SF11">
    <property type="entry name" value="SMALL RIBOSOMAL SUBUNIT BIOGENESIS GTPASE RSGA 1, MITOCHONDRIAL-RELATED"/>
    <property type="match status" value="1"/>
</dbReference>
<name>A0ABT7ILW1_9BURK</name>
<keyword evidence="4" id="KW-1185">Reference proteome</keyword>
<dbReference type="InterPro" id="IPR010914">
    <property type="entry name" value="RsgA_GTPase_dom"/>
</dbReference>
<evidence type="ECO:0000259" key="2">
    <source>
        <dbReference type="PROSITE" id="PS50936"/>
    </source>
</evidence>
<keyword evidence="1" id="KW-0342">GTP-binding</keyword>
<dbReference type="Gene3D" id="1.10.40.50">
    <property type="entry name" value="Probable gtpase engc, domain 3"/>
    <property type="match status" value="1"/>
</dbReference>
<dbReference type="EMBL" id="JAKZJU020000001">
    <property type="protein sequence ID" value="MDL2059344.1"/>
    <property type="molecule type" value="Genomic_DNA"/>
</dbReference>
<reference evidence="3" key="1">
    <citation type="submission" date="2023-03" db="EMBL/GenBank/DDBJ databases">
        <title>Mesosutterella sp. nov. isolated from porcine feces.</title>
        <authorList>
            <person name="Yu S."/>
        </authorList>
    </citation>
    <scope>NUCLEOTIDE SEQUENCE</scope>
    <source>
        <strain evidence="3">AGMB02718</strain>
    </source>
</reference>
<keyword evidence="1" id="KW-0963">Cytoplasm</keyword>
<feature type="binding site" evidence="1">
    <location>
        <position position="272"/>
    </location>
    <ligand>
        <name>Zn(2+)</name>
        <dbReference type="ChEBI" id="CHEBI:29105"/>
    </ligand>
</feature>
<dbReference type="Gene3D" id="2.40.50.140">
    <property type="entry name" value="Nucleic acid-binding proteins"/>
    <property type="match status" value="1"/>
</dbReference>
<dbReference type="PROSITE" id="PS50936">
    <property type="entry name" value="ENGC_GTPASE"/>
    <property type="match status" value="1"/>
</dbReference>
<keyword evidence="1" id="KW-0694">RNA-binding</keyword>
<comment type="caution">
    <text evidence="3">The sequence shown here is derived from an EMBL/GenBank/DDBJ whole genome shotgun (WGS) entry which is preliminary data.</text>
</comment>
<comment type="subcellular location">
    <subcellularLocation>
        <location evidence="1">Cytoplasm</location>
    </subcellularLocation>
</comment>
<feature type="binding site" evidence="1">
    <location>
        <position position="270"/>
    </location>
    <ligand>
        <name>Zn(2+)</name>
        <dbReference type="ChEBI" id="CHEBI:29105"/>
    </ligand>
</feature>
<keyword evidence="1" id="KW-0862">Zinc</keyword>
<dbReference type="InterPro" id="IPR027417">
    <property type="entry name" value="P-loop_NTPase"/>
</dbReference>
<sequence>MRPGEKKSPLPALNSTEALVIATHGRHHYVRTSEGRILEAHRRGKKADVVVGDRVKVSIAGGLAAIEGILPRSSLLYRSDKWRVKELAANIDLVAVVFASRPTFNPWFIWKALLAAGKAGIEAAAVRNKSDLQEGAPEANEALSLLEGLGVRTVSVSARGRPEEARGLLEPLLRGRRTLLVGQSGMGKSTLLNLLVPEARALTREFSEALDLGKQTTTAARWYDLPGGGALVDSPGFQEFGLEHLSLEDVISGMPDIAAAAARGCRFANCRHLSEPGCAVKAALDRGEISPRRYEFYEALARSVLSRRAYPS</sequence>
<dbReference type="InterPro" id="IPR004881">
    <property type="entry name" value="Ribosome_biogen_GTPase_RsgA"/>
</dbReference>
<gene>
    <name evidence="1 3" type="primary">rsgA</name>
    <name evidence="3" type="ORF">MUN46_005275</name>
</gene>
<accession>A0ABT7ILW1</accession>
<dbReference type="EC" id="3.6.1.-" evidence="1"/>
<dbReference type="RefSeq" id="WP_243377258.1">
    <property type="nucleotide sequence ID" value="NZ_JAKZJU020000001.1"/>
</dbReference>
<feature type="binding site" evidence="1">
    <location>
        <position position="278"/>
    </location>
    <ligand>
        <name>Zn(2+)</name>
        <dbReference type="ChEBI" id="CHEBI:29105"/>
    </ligand>
</feature>
<protein>
    <recommendedName>
        <fullName evidence="1">Small ribosomal subunit biogenesis GTPase RsgA</fullName>
        <ecNumber evidence="1">3.6.1.-</ecNumber>
    </recommendedName>
</protein>
<comment type="cofactor">
    <cofactor evidence="1">
        <name>Zn(2+)</name>
        <dbReference type="ChEBI" id="CHEBI:29105"/>
    </cofactor>
    <text evidence="1">Binds 1 zinc ion per subunit.</text>
</comment>
<comment type="function">
    <text evidence="1">One of several proteins that assist in the late maturation steps of the functional core of the 30S ribosomal subunit. Helps release RbfA from mature subunits. May play a role in the assembly of ribosomal proteins into the subunit. Circularly permuted GTPase that catalyzes slow GTP hydrolysis, GTPase activity is stimulated by the 30S ribosomal subunit.</text>
</comment>
<dbReference type="Proteomes" id="UP001165481">
    <property type="component" value="Unassembled WGS sequence"/>
</dbReference>